<dbReference type="Proteomes" id="UP000610124">
    <property type="component" value="Unassembled WGS sequence"/>
</dbReference>
<organism evidence="10 11">
    <name type="scientific">Kitasatospora aureofaciens</name>
    <name type="common">Streptomyces aureofaciens</name>
    <dbReference type="NCBI Taxonomy" id="1894"/>
    <lineage>
        <taxon>Bacteria</taxon>
        <taxon>Bacillati</taxon>
        <taxon>Actinomycetota</taxon>
        <taxon>Actinomycetes</taxon>
        <taxon>Kitasatosporales</taxon>
        <taxon>Streptomycetaceae</taxon>
        <taxon>Kitasatospora</taxon>
    </lineage>
</organism>
<comment type="caution">
    <text evidence="10">The sequence shown here is derived from an EMBL/GenBank/DDBJ whole genome shotgun (WGS) entry which is preliminary data.</text>
</comment>
<evidence type="ECO:0000256" key="4">
    <source>
        <dbReference type="ARBA" id="ARBA00022989"/>
    </source>
</evidence>
<evidence type="ECO:0000256" key="1">
    <source>
        <dbReference type="ARBA" id="ARBA00004651"/>
    </source>
</evidence>
<name>A0A1E7NC77_KITAU</name>
<dbReference type="Proteomes" id="UP000037395">
    <property type="component" value="Unassembled WGS sequence"/>
</dbReference>
<dbReference type="KEGG" id="kau:B6264_15780"/>
<dbReference type="EMBL" id="BMUB01000019">
    <property type="protein sequence ID" value="GGU97319.1"/>
    <property type="molecule type" value="Genomic_DNA"/>
</dbReference>
<dbReference type="EMBL" id="JPRF03000015">
    <property type="protein sequence ID" value="OEV38306.1"/>
    <property type="molecule type" value="Genomic_DNA"/>
</dbReference>
<feature type="domain" description="RDD" evidence="8">
    <location>
        <begin position="120"/>
        <end position="247"/>
    </location>
</feature>
<reference evidence="9" key="1">
    <citation type="journal article" date="2014" name="Int. J. Syst. Evol. Microbiol.">
        <title>Complete genome sequence of Corynebacterium casei LMG S-19264T (=DSM 44701T), isolated from a smear-ripened cheese.</title>
        <authorList>
            <consortium name="US DOE Joint Genome Institute (JGI-PGF)"/>
            <person name="Walter F."/>
            <person name="Albersmeier A."/>
            <person name="Kalinowski J."/>
            <person name="Ruckert C."/>
        </authorList>
    </citation>
    <scope>NUCLEOTIDE SEQUENCE</scope>
    <source>
        <strain evidence="9">JCM 4434</strain>
    </source>
</reference>
<comment type="subcellular location">
    <subcellularLocation>
        <location evidence="1">Cell membrane</location>
        <topology evidence="1">Multi-pass membrane protein</topology>
    </subcellularLocation>
</comment>
<accession>A0A1E7NC77</accession>
<reference evidence="10" key="4">
    <citation type="submission" date="2016-08" db="EMBL/GenBank/DDBJ databases">
        <title>Sequencing, Assembly and Comparative Genomics of S. aureofaciens ATCC 10762.</title>
        <authorList>
            <person name="Gradnigo J.S."/>
            <person name="Johnson N."/>
            <person name="Somerville G.A."/>
        </authorList>
    </citation>
    <scope>NUCLEOTIDE SEQUENCE [LARGE SCALE GENOMIC DNA]</scope>
    <source>
        <strain evidence="10">ATCC 10762</strain>
    </source>
</reference>
<dbReference type="PANTHER" id="PTHR36115:SF4">
    <property type="entry name" value="MEMBRANE PROTEIN"/>
    <property type="match status" value="1"/>
</dbReference>
<evidence type="ECO:0000313" key="9">
    <source>
        <dbReference type="EMBL" id="GGU97319.1"/>
    </source>
</evidence>
<evidence type="ECO:0000256" key="6">
    <source>
        <dbReference type="SAM" id="MobiDB-lite"/>
    </source>
</evidence>
<feature type="transmembrane region" description="Helical" evidence="7">
    <location>
        <begin position="125"/>
        <end position="146"/>
    </location>
</feature>
<dbReference type="GeneID" id="97490584"/>
<evidence type="ECO:0000313" key="11">
    <source>
        <dbReference type="Proteomes" id="UP000037395"/>
    </source>
</evidence>
<dbReference type="GO" id="GO:0005886">
    <property type="term" value="C:plasma membrane"/>
    <property type="evidence" value="ECO:0007669"/>
    <property type="project" value="UniProtKB-SubCell"/>
</dbReference>
<keyword evidence="3 7" id="KW-0812">Transmembrane</keyword>
<dbReference type="PANTHER" id="PTHR36115">
    <property type="entry name" value="PROLINE-RICH ANTIGEN HOMOLOG-RELATED"/>
    <property type="match status" value="1"/>
</dbReference>
<dbReference type="RefSeq" id="WP_030553268.1">
    <property type="nucleotide sequence ID" value="NZ_BMUB01000019.1"/>
</dbReference>
<dbReference type="InterPro" id="IPR051791">
    <property type="entry name" value="Pra-immunoreactive"/>
</dbReference>
<keyword evidence="11" id="KW-1185">Reference proteome</keyword>
<evidence type="ECO:0000256" key="2">
    <source>
        <dbReference type="ARBA" id="ARBA00022475"/>
    </source>
</evidence>
<dbReference type="AlphaFoldDB" id="A0A1E7NC77"/>
<protein>
    <recommendedName>
        <fullName evidence="8">RDD domain-containing protein</fullName>
    </recommendedName>
</protein>
<feature type="transmembrane region" description="Helical" evidence="7">
    <location>
        <begin position="208"/>
        <end position="226"/>
    </location>
</feature>
<reference evidence="11" key="3">
    <citation type="submission" date="2016-08" db="EMBL/GenBank/DDBJ databases">
        <title>Sequencing, assembly and comparative genomics of S. aureofaciens ATCC 10762.</title>
        <authorList>
            <person name="Gradnigo J.S."/>
            <person name="Johnson N."/>
            <person name="Somerville G.A."/>
        </authorList>
    </citation>
    <scope>NUCLEOTIDE SEQUENCE [LARGE SCALE GENOMIC DNA]</scope>
    <source>
        <strain evidence="11">ATCC 10762 / DSM 40127 / CCM 3239 / JCM 4008 / LMG 5968 / NBRC 12843 / NCIMB 8234 / A-377</strain>
    </source>
</reference>
<keyword evidence="4 7" id="KW-1133">Transmembrane helix</keyword>
<evidence type="ECO:0000256" key="5">
    <source>
        <dbReference type="ARBA" id="ARBA00023136"/>
    </source>
</evidence>
<keyword evidence="2" id="KW-1003">Cell membrane</keyword>
<reference evidence="10 11" key="2">
    <citation type="submission" date="2014-07" db="EMBL/GenBank/DDBJ databases">
        <authorList>
            <person name="Zhang J.E."/>
            <person name="Yang H."/>
            <person name="Guo J."/>
            <person name="Deng Z."/>
            <person name="Luo H."/>
            <person name="Luo M."/>
            <person name="Zhao B."/>
        </authorList>
    </citation>
    <scope>NUCLEOTIDE SEQUENCE [LARGE SCALE GENOMIC DNA]</scope>
    <source>
        <strain evidence="10">ATCC 10762</strain>
        <strain evidence="11">ATCC 10762 / DSM 40127 / CCM 3239 / JCM 4008 / LMG 5968 / NBRC 12843 / NCIMB 8234 / A-377</strain>
    </source>
</reference>
<gene>
    <name evidence="9" type="ORF">GCM10010502_59380</name>
    <name evidence="10" type="ORF">HS99_0022490</name>
</gene>
<evidence type="ECO:0000256" key="3">
    <source>
        <dbReference type="ARBA" id="ARBA00022692"/>
    </source>
</evidence>
<evidence type="ECO:0000256" key="7">
    <source>
        <dbReference type="SAM" id="Phobius"/>
    </source>
</evidence>
<proteinExistence type="predicted"/>
<dbReference type="Pfam" id="PF06271">
    <property type="entry name" value="RDD"/>
    <property type="match status" value="1"/>
</dbReference>
<feature type="transmembrane region" description="Helical" evidence="7">
    <location>
        <begin position="158"/>
        <end position="175"/>
    </location>
</feature>
<feature type="region of interest" description="Disordered" evidence="6">
    <location>
        <begin position="1"/>
        <end position="105"/>
    </location>
</feature>
<dbReference type="InterPro" id="IPR010432">
    <property type="entry name" value="RDD"/>
</dbReference>
<reference evidence="9" key="5">
    <citation type="submission" date="2020-09" db="EMBL/GenBank/DDBJ databases">
        <authorList>
            <person name="Sun Q."/>
            <person name="Ohkuma M."/>
        </authorList>
    </citation>
    <scope>NUCLEOTIDE SEQUENCE</scope>
    <source>
        <strain evidence="9">JCM 4434</strain>
    </source>
</reference>
<keyword evidence="5 7" id="KW-0472">Membrane</keyword>
<evidence type="ECO:0000259" key="8">
    <source>
        <dbReference type="Pfam" id="PF06271"/>
    </source>
</evidence>
<accession>A0A8H9HY15</accession>
<dbReference type="OrthoDB" id="9774993at2"/>
<feature type="compositionally biased region" description="Low complexity" evidence="6">
    <location>
        <begin position="44"/>
        <end position="56"/>
    </location>
</feature>
<feature type="compositionally biased region" description="Pro residues" evidence="6">
    <location>
        <begin position="86"/>
        <end position="98"/>
    </location>
</feature>
<sequence length="255" mass="26383">MSTHDPSGPQPEGGGQPSSDKQPPAPGGGTPEGEPPRPTPSDEPYGGPTGASTGAPSGPPPGAPSEGPGAYQGNYGGPTHGQNPYGQPPYDQPPPGYGPGPGMYGAPSGGPVPGMPPIGTWPKRILARVIDYVLVQVVGVIVVSPFVDLGTRQGSTEAFWLGCVIYLVYEALMLARDGQTLGKKAMKIRVAMLVDGNTPTQAAAWTRAAVYILPAVICCAALWWIIDGLFGVFDKPYRQCVHDKAAKTVVVTTEV</sequence>
<evidence type="ECO:0000313" key="10">
    <source>
        <dbReference type="EMBL" id="OEV38306.1"/>
    </source>
</evidence>